<dbReference type="EMBL" id="ASPP01046738">
    <property type="protein sequence ID" value="ETN98419.1"/>
    <property type="molecule type" value="Genomic_DNA"/>
</dbReference>
<reference evidence="1 2" key="1">
    <citation type="journal article" date="2013" name="Curr. Biol.">
        <title>The Genome of the Foraminiferan Reticulomyxa filosa.</title>
        <authorList>
            <person name="Glockner G."/>
            <person name="Hulsmann N."/>
            <person name="Schleicher M."/>
            <person name="Noegel A.A."/>
            <person name="Eichinger L."/>
            <person name="Gallinger C."/>
            <person name="Pawlowski J."/>
            <person name="Sierra R."/>
            <person name="Euteneuer U."/>
            <person name="Pillet L."/>
            <person name="Moustafa A."/>
            <person name="Platzer M."/>
            <person name="Groth M."/>
            <person name="Szafranski K."/>
            <person name="Schliwa M."/>
        </authorList>
    </citation>
    <scope>NUCLEOTIDE SEQUENCE [LARGE SCALE GENOMIC DNA]</scope>
</reference>
<evidence type="ECO:0000313" key="1">
    <source>
        <dbReference type="EMBL" id="ETN98419.1"/>
    </source>
</evidence>
<keyword evidence="2" id="KW-1185">Reference proteome</keyword>
<sequence length="95" mass="11242">MFGSRQLFQLIVPLQANNEIEKKKCLKKADTDMKDIVEKEQMFLFKNTVDSLVLFDKLLKIRIKQKRYCVKNLEWRSSDSSRYHRSKATAKTNGE</sequence>
<comment type="caution">
    <text evidence="1">The sequence shown here is derived from an EMBL/GenBank/DDBJ whole genome shotgun (WGS) entry which is preliminary data.</text>
</comment>
<proteinExistence type="predicted"/>
<dbReference type="AlphaFoldDB" id="X6LCI1"/>
<protein>
    <submittedName>
        <fullName evidence="1">Uncharacterized protein</fullName>
    </submittedName>
</protein>
<gene>
    <name evidence="1" type="ORF">RFI_39077</name>
</gene>
<name>X6LCI1_RETFI</name>
<evidence type="ECO:0000313" key="2">
    <source>
        <dbReference type="Proteomes" id="UP000023152"/>
    </source>
</evidence>
<dbReference type="Proteomes" id="UP000023152">
    <property type="component" value="Unassembled WGS sequence"/>
</dbReference>
<accession>X6LCI1</accession>
<organism evidence="1 2">
    <name type="scientific">Reticulomyxa filosa</name>
    <dbReference type="NCBI Taxonomy" id="46433"/>
    <lineage>
        <taxon>Eukaryota</taxon>
        <taxon>Sar</taxon>
        <taxon>Rhizaria</taxon>
        <taxon>Retaria</taxon>
        <taxon>Foraminifera</taxon>
        <taxon>Monothalamids</taxon>
        <taxon>Reticulomyxidae</taxon>
        <taxon>Reticulomyxa</taxon>
    </lineage>
</organism>